<reference evidence="1" key="1">
    <citation type="submission" date="2023-03" db="EMBL/GenBank/DDBJ databases">
        <title>Massive genome expansion in bonnet fungi (Mycena s.s.) driven by repeated elements and novel gene families across ecological guilds.</title>
        <authorList>
            <consortium name="Lawrence Berkeley National Laboratory"/>
            <person name="Harder C.B."/>
            <person name="Miyauchi S."/>
            <person name="Viragh M."/>
            <person name="Kuo A."/>
            <person name="Thoen E."/>
            <person name="Andreopoulos B."/>
            <person name="Lu D."/>
            <person name="Skrede I."/>
            <person name="Drula E."/>
            <person name="Henrissat B."/>
            <person name="Morin E."/>
            <person name="Kohler A."/>
            <person name="Barry K."/>
            <person name="LaButti K."/>
            <person name="Morin E."/>
            <person name="Salamov A."/>
            <person name="Lipzen A."/>
            <person name="Mereny Z."/>
            <person name="Hegedus B."/>
            <person name="Baldrian P."/>
            <person name="Stursova M."/>
            <person name="Weitz H."/>
            <person name="Taylor A."/>
            <person name="Grigoriev I.V."/>
            <person name="Nagy L.G."/>
            <person name="Martin F."/>
            <person name="Kauserud H."/>
        </authorList>
    </citation>
    <scope>NUCLEOTIDE SEQUENCE</scope>
    <source>
        <strain evidence="1">CBHHK173m</strain>
    </source>
</reference>
<keyword evidence="2" id="KW-1185">Reference proteome</keyword>
<dbReference type="AlphaFoldDB" id="A0AAD6U5K8"/>
<comment type="caution">
    <text evidence="1">The sequence shown here is derived from an EMBL/GenBank/DDBJ whole genome shotgun (WGS) entry which is preliminary data.</text>
</comment>
<protein>
    <recommendedName>
        <fullName evidence="3">Protein kinase domain-containing protein</fullName>
    </recommendedName>
</protein>
<proteinExistence type="predicted"/>
<dbReference type="InterPro" id="IPR011009">
    <property type="entry name" value="Kinase-like_dom_sf"/>
</dbReference>
<organism evidence="1 2">
    <name type="scientific">Mycena belliarum</name>
    <dbReference type="NCBI Taxonomy" id="1033014"/>
    <lineage>
        <taxon>Eukaryota</taxon>
        <taxon>Fungi</taxon>
        <taxon>Dikarya</taxon>
        <taxon>Basidiomycota</taxon>
        <taxon>Agaricomycotina</taxon>
        <taxon>Agaricomycetes</taxon>
        <taxon>Agaricomycetidae</taxon>
        <taxon>Agaricales</taxon>
        <taxon>Marasmiineae</taxon>
        <taxon>Mycenaceae</taxon>
        <taxon>Mycena</taxon>
    </lineage>
</organism>
<dbReference type="EMBL" id="JARJCN010000034">
    <property type="protein sequence ID" value="KAJ7085407.1"/>
    <property type="molecule type" value="Genomic_DNA"/>
</dbReference>
<dbReference type="SUPFAM" id="SSF56112">
    <property type="entry name" value="Protein kinase-like (PK-like)"/>
    <property type="match status" value="1"/>
</dbReference>
<evidence type="ECO:0000313" key="2">
    <source>
        <dbReference type="Proteomes" id="UP001222325"/>
    </source>
</evidence>
<gene>
    <name evidence="1" type="ORF">B0H15DRAFT_846801</name>
</gene>
<accession>A0AAD6U5K8</accession>
<dbReference type="Proteomes" id="UP001222325">
    <property type="component" value="Unassembled WGS sequence"/>
</dbReference>
<evidence type="ECO:0000313" key="1">
    <source>
        <dbReference type="EMBL" id="KAJ7085407.1"/>
    </source>
</evidence>
<name>A0AAD6U5K8_9AGAR</name>
<dbReference type="Pfam" id="PF06293">
    <property type="entry name" value="Kdo"/>
    <property type="match status" value="1"/>
</dbReference>
<evidence type="ECO:0008006" key="3">
    <source>
        <dbReference type="Google" id="ProtNLM"/>
    </source>
</evidence>
<sequence length="261" mass="28868">METINQRMEITDPWAAYWADWLKGKAPTTQGKQAPQSYYAIMNFPADGFTGPDVPLDLMTREDLVAHYASESYSPTPPPLSAAAPHRLTIDGRSERCGNKASLFQATFALAGGPLLDVFVKTYPVEDFDLLLREFDVYSAAAHSGIVPKLHATIKCRPQPWGGLIMENAGTALSAYDDPWEDLKLTQRERLELYDALRRLHAAGIVHGDVAARNILRRPTGAFCLVDFERSSLAHVCPGPVCEELARSQRNLGLEDAQVRT</sequence>
<dbReference type="Gene3D" id="1.10.510.10">
    <property type="entry name" value="Transferase(Phosphotransferase) domain 1"/>
    <property type="match status" value="1"/>
</dbReference>